<evidence type="ECO:0000313" key="3">
    <source>
        <dbReference type="Proteomes" id="UP000230002"/>
    </source>
</evidence>
<dbReference type="InterPro" id="IPR011333">
    <property type="entry name" value="SKP1/BTB/POZ_sf"/>
</dbReference>
<dbReference type="EMBL" id="AYKW01000042">
    <property type="protein sequence ID" value="PIL26639.1"/>
    <property type="molecule type" value="Genomic_DNA"/>
</dbReference>
<dbReference type="SMART" id="SM00225">
    <property type="entry name" value="BTB"/>
    <property type="match status" value="1"/>
</dbReference>
<gene>
    <name evidence="2" type="ORF">GSI_11264</name>
</gene>
<dbReference type="Gene3D" id="3.30.710.10">
    <property type="entry name" value="Potassium Channel Kv1.1, Chain A"/>
    <property type="match status" value="1"/>
</dbReference>
<accession>A0A2G8RYN5</accession>
<dbReference type="AlphaFoldDB" id="A0A2G8RYN5"/>
<sequence>MQDIVTFHQPPTIKCLDLWFESGDVVVVAGYVAFRVHRDVLSDNSTVLADMLSSLAASEESNQEELDGCPVVRLKDSVHDVKHLLRMLYNGIDRDDGIEPIRPAACTDLTSEARMAHKYKLHTRKESYSALRHHFPSTFASWEALDSEGLRLSASDAIEAINLFRAIGDDDSTTPHMLVALYLASGCTLPDGVLETLRGADVERCVLLREALLERSAWMAAQLFAGGASADCRGAEGVCDARIAETRAAVLYGDADEWMHADALGESMRSWIDGMELEKGRGICGICAGMLCERDRELRRELWEEMPALLARVEEEMRGARGGHDEDEEWEEN</sequence>
<proteinExistence type="predicted"/>
<dbReference type="PROSITE" id="PS50097">
    <property type="entry name" value="BTB"/>
    <property type="match status" value="1"/>
</dbReference>
<organism evidence="2 3">
    <name type="scientific">Ganoderma sinense ZZ0214-1</name>
    <dbReference type="NCBI Taxonomy" id="1077348"/>
    <lineage>
        <taxon>Eukaryota</taxon>
        <taxon>Fungi</taxon>
        <taxon>Dikarya</taxon>
        <taxon>Basidiomycota</taxon>
        <taxon>Agaricomycotina</taxon>
        <taxon>Agaricomycetes</taxon>
        <taxon>Polyporales</taxon>
        <taxon>Polyporaceae</taxon>
        <taxon>Ganoderma</taxon>
    </lineage>
</organism>
<keyword evidence="3" id="KW-1185">Reference proteome</keyword>
<feature type="domain" description="BTB" evidence="1">
    <location>
        <begin position="23"/>
        <end position="91"/>
    </location>
</feature>
<dbReference type="OrthoDB" id="2749746at2759"/>
<dbReference type="SUPFAM" id="SSF54695">
    <property type="entry name" value="POZ domain"/>
    <property type="match status" value="1"/>
</dbReference>
<evidence type="ECO:0000259" key="1">
    <source>
        <dbReference type="PROSITE" id="PS50097"/>
    </source>
</evidence>
<protein>
    <recommendedName>
        <fullName evidence="1">BTB domain-containing protein</fullName>
    </recommendedName>
</protein>
<dbReference type="STRING" id="1077348.A0A2G8RYN5"/>
<dbReference type="InterPro" id="IPR000210">
    <property type="entry name" value="BTB/POZ_dom"/>
</dbReference>
<dbReference type="Pfam" id="PF00651">
    <property type="entry name" value="BTB"/>
    <property type="match status" value="1"/>
</dbReference>
<comment type="caution">
    <text evidence="2">The sequence shown here is derived from an EMBL/GenBank/DDBJ whole genome shotgun (WGS) entry which is preliminary data.</text>
</comment>
<evidence type="ECO:0000313" key="2">
    <source>
        <dbReference type="EMBL" id="PIL26639.1"/>
    </source>
</evidence>
<dbReference type="CDD" id="cd18186">
    <property type="entry name" value="BTB_POZ_ZBTB_KLHL-like"/>
    <property type="match status" value="1"/>
</dbReference>
<name>A0A2G8RYN5_9APHY</name>
<reference evidence="2 3" key="1">
    <citation type="journal article" date="2015" name="Sci. Rep.">
        <title>Chromosome-level genome map provides insights into diverse defense mechanisms in the medicinal fungus Ganoderma sinense.</title>
        <authorList>
            <person name="Zhu Y."/>
            <person name="Xu J."/>
            <person name="Sun C."/>
            <person name="Zhou S."/>
            <person name="Xu H."/>
            <person name="Nelson D.R."/>
            <person name="Qian J."/>
            <person name="Song J."/>
            <person name="Luo H."/>
            <person name="Xiang L."/>
            <person name="Li Y."/>
            <person name="Xu Z."/>
            <person name="Ji A."/>
            <person name="Wang L."/>
            <person name="Lu S."/>
            <person name="Hayward A."/>
            <person name="Sun W."/>
            <person name="Li X."/>
            <person name="Schwartz D.C."/>
            <person name="Wang Y."/>
            <person name="Chen S."/>
        </authorList>
    </citation>
    <scope>NUCLEOTIDE SEQUENCE [LARGE SCALE GENOMIC DNA]</scope>
    <source>
        <strain evidence="2 3">ZZ0214-1</strain>
    </source>
</reference>
<dbReference type="Proteomes" id="UP000230002">
    <property type="component" value="Unassembled WGS sequence"/>
</dbReference>